<dbReference type="InterPro" id="IPR034139">
    <property type="entry name" value="TOPRIM_OLD"/>
</dbReference>
<proteinExistence type="predicted"/>
<dbReference type="AlphaFoldDB" id="A0A1F5VQG6"/>
<dbReference type="Pfam" id="PF20469">
    <property type="entry name" value="OLD-like_TOPRIM"/>
    <property type="match status" value="1"/>
</dbReference>
<dbReference type="Proteomes" id="UP000178943">
    <property type="component" value="Unassembled WGS sequence"/>
</dbReference>
<organism evidence="2 3">
    <name type="scientific">Candidatus Fischerbacteria bacterium RBG_13_37_8</name>
    <dbReference type="NCBI Taxonomy" id="1817863"/>
    <lineage>
        <taxon>Bacteria</taxon>
        <taxon>Candidatus Fischeribacteriota</taxon>
    </lineage>
</organism>
<evidence type="ECO:0000259" key="1">
    <source>
        <dbReference type="Pfam" id="PF20469"/>
    </source>
</evidence>
<feature type="domain" description="OLD protein-like TOPRIM" evidence="1">
    <location>
        <begin position="407"/>
        <end position="456"/>
    </location>
</feature>
<name>A0A1F5VQG6_9BACT</name>
<dbReference type="STRING" id="1817863.A2Y62_10395"/>
<evidence type="ECO:0000313" key="2">
    <source>
        <dbReference type="EMBL" id="OGF65712.1"/>
    </source>
</evidence>
<dbReference type="EMBL" id="MFGW01000109">
    <property type="protein sequence ID" value="OGF65712.1"/>
    <property type="molecule type" value="Genomic_DNA"/>
</dbReference>
<sequence>MNENITGDSDFIHRFIREEKYLQNYPLPAEKFKDFCKKRSIEISEKELEYYEKEQLLYPLLRIERPIIETPKIKFKDKEGVPRITTEEYSFQEGEIILERFIERRYYDIPWEITQFENEWLLQLLDSDYIWGAPEKSFQEWSSFKGERLQNGSQKILTYYSSYHIYWLQELKKWFTLKTNIAHGVPMQKVIDNYTKFIEDIKPSLISKRNYYDKFIKFMLSIQNVYYQYAQSDSKGTSRGIFHDKKWIELRKKMNLKNELDYLGLSIEDIAGWYQSLARKLEEIFGIKRDDWIQLWKNISWSKKDNLQGSNRLGIEYLGWALMLKQVIEDYVHHEIMDVDEAADPISHQDILKFDAPKMNQDAFLTRIMRNKRFYDPDNQKSHYHDIYKRLYYLANDFLIDYQPKIMLFVEGKTEETILPEIFKWYGFRPEHAGIEIINYEGVNKLISTSESLRQLRELLDTIGREDRIALTSKPNREKLNDLITDLGKVDIILSNWSSFLTYNLEKWQIFPFFIADNEGKICQLLENDFFFKFDCTPYNIPKRLKYVWGINNDNKPFTGKDFELANYSSREIAEVLSKFLNCTITESQIQELRNNNEGINKIHADVEKQKKAINKQLFDNLIEKYHQTKDESLIQRPFFKLVHDLLQWAVTIHQPSNTEIELEYRKQIKKMLSEE</sequence>
<gene>
    <name evidence="2" type="ORF">A2Y62_10395</name>
</gene>
<protein>
    <recommendedName>
        <fullName evidence="1">OLD protein-like TOPRIM domain-containing protein</fullName>
    </recommendedName>
</protein>
<comment type="caution">
    <text evidence="2">The sequence shown here is derived from an EMBL/GenBank/DDBJ whole genome shotgun (WGS) entry which is preliminary data.</text>
</comment>
<accession>A0A1F5VQG6</accession>
<evidence type="ECO:0000313" key="3">
    <source>
        <dbReference type="Proteomes" id="UP000178943"/>
    </source>
</evidence>
<reference evidence="2 3" key="1">
    <citation type="journal article" date="2016" name="Nat. Commun.">
        <title>Thousands of microbial genomes shed light on interconnected biogeochemical processes in an aquifer system.</title>
        <authorList>
            <person name="Anantharaman K."/>
            <person name="Brown C.T."/>
            <person name="Hug L.A."/>
            <person name="Sharon I."/>
            <person name="Castelle C.J."/>
            <person name="Probst A.J."/>
            <person name="Thomas B.C."/>
            <person name="Singh A."/>
            <person name="Wilkins M.J."/>
            <person name="Karaoz U."/>
            <person name="Brodie E.L."/>
            <person name="Williams K.H."/>
            <person name="Hubbard S.S."/>
            <person name="Banfield J.F."/>
        </authorList>
    </citation>
    <scope>NUCLEOTIDE SEQUENCE [LARGE SCALE GENOMIC DNA]</scope>
</reference>